<dbReference type="AlphaFoldDB" id="A0AAJ4UXT2"/>
<evidence type="ECO:0000256" key="5">
    <source>
        <dbReference type="RuleBase" id="RU363041"/>
    </source>
</evidence>
<evidence type="ECO:0000256" key="2">
    <source>
        <dbReference type="ARBA" id="ARBA00022692"/>
    </source>
</evidence>
<feature type="transmembrane region" description="Helical" evidence="5">
    <location>
        <begin position="70"/>
        <end position="88"/>
    </location>
</feature>
<dbReference type="EMBL" id="CP027432">
    <property type="protein sequence ID" value="QCI27873.1"/>
    <property type="molecule type" value="Genomic_DNA"/>
</dbReference>
<keyword evidence="9" id="KW-1185">Reference proteome</keyword>
<dbReference type="EMBL" id="RJVK01000002">
    <property type="protein sequence ID" value="ROR39949.1"/>
    <property type="molecule type" value="Genomic_DNA"/>
</dbReference>
<evidence type="ECO:0000313" key="8">
    <source>
        <dbReference type="Proteomes" id="UP000272781"/>
    </source>
</evidence>
<dbReference type="Proteomes" id="UP000298805">
    <property type="component" value="Chromosome"/>
</dbReference>
<evidence type="ECO:0000313" key="6">
    <source>
        <dbReference type="EMBL" id="QCI27873.1"/>
    </source>
</evidence>
<keyword evidence="4 5" id="KW-0472">Membrane</keyword>
<dbReference type="Proteomes" id="UP000272781">
    <property type="component" value="Unassembled WGS sequence"/>
</dbReference>
<gene>
    <name evidence="6" type="ORF">C6V80_02500</name>
    <name evidence="7" type="ORF">EDC58_0928</name>
</gene>
<protein>
    <recommendedName>
        <fullName evidence="5">Probable membrane transporter protein</fullName>
    </recommendedName>
</protein>
<feature type="transmembrane region" description="Helical" evidence="5">
    <location>
        <begin position="171"/>
        <end position="191"/>
    </location>
</feature>
<dbReference type="InterPro" id="IPR002781">
    <property type="entry name" value="TM_pro_TauE-like"/>
</dbReference>
<feature type="transmembrane region" description="Helical" evidence="5">
    <location>
        <begin position="226"/>
        <end position="243"/>
    </location>
</feature>
<organism evidence="7 8">
    <name type="scientific">Caminibacter pacificus</name>
    <dbReference type="NCBI Taxonomy" id="1424653"/>
    <lineage>
        <taxon>Bacteria</taxon>
        <taxon>Pseudomonadati</taxon>
        <taxon>Campylobacterota</taxon>
        <taxon>Epsilonproteobacteria</taxon>
        <taxon>Nautiliales</taxon>
        <taxon>Nautiliaceae</taxon>
        <taxon>Caminibacter</taxon>
    </lineage>
</organism>
<dbReference type="PANTHER" id="PTHR43701:SF2">
    <property type="entry name" value="MEMBRANE TRANSPORTER PROTEIN YJNA-RELATED"/>
    <property type="match status" value="1"/>
</dbReference>
<keyword evidence="5" id="KW-1003">Cell membrane</keyword>
<proteinExistence type="inferred from homology"/>
<evidence type="ECO:0000256" key="1">
    <source>
        <dbReference type="ARBA" id="ARBA00004141"/>
    </source>
</evidence>
<feature type="transmembrane region" description="Helical" evidence="5">
    <location>
        <begin position="197"/>
        <end position="214"/>
    </location>
</feature>
<dbReference type="GO" id="GO:0005886">
    <property type="term" value="C:plasma membrane"/>
    <property type="evidence" value="ECO:0007669"/>
    <property type="project" value="UniProtKB-SubCell"/>
</dbReference>
<name>A0AAJ4UXT2_9BACT</name>
<dbReference type="InterPro" id="IPR051598">
    <property type="entry name" value="TSUP/Inactive_protease-like"/>
</dbReference>
<keyword evidence="3 5" id="KW-1133">Transmembrane helix</keyword>
<evidence type="ECO:0000256" key="4">
    <source>
        <dbReference type="ARBA" id="ARBA00023136"/>
    </source>
</evidence>
<keyword evidence="2 5" id="KW-0812">Transmembrane</keyword>
<evidence type="ECO:0000256" key="3">
    <source>
        <dbReference type="ARBA" id="ARBA00022989"/>
    </source>
</evidence>
<comment type="subcellular location">
    <subcellularLocation>
        <location evidence="5">Cell membrane</location>
        <topology evidence="5">Multi-pass membrane protein</topology>
    </subcellularLocation>
    <subcellularLocation>
        <location evidence="1">Membrane</location>
        <topology evidence="1">Multi-pass membrane protein</topology>
    </subcellularLocation>
</comment>
<evidence type="ECO:0000313" key="7">
    <source>
        <dbReference type="EMBL" id="ROR39949.1"/>
    </source>
</evidence>
<reference evidence="7 8" key="2">
    <citation type="submission" date="2018-11" db="EMBL/GenBank/DDBJ databases">
        <title>Genomic Encyclopedia of Type Strains, Phase IV (KMG-IV): sequencing the most valuable type-strain genomes for metagenomic binning, comparative biology and taxonomic classification.</title>
        <authorList>
            <person name="Goeker M."/>
        </authorList>
    </citation>
    <scope>NUCLEOTIDE SEQUENCE [LARGE SCALE GENOMIC DNA]</scope>
    <source>
        <strain evidence="7 8">DSM 27783</strain>
    </source>
</reference>
<reference evidence="6" key="3">
    <citation type="submission" date="2019-06" db="EMBL/GenBank/DDBJ databases">
        <title>A comparative analysis of the Nautiliaceae.</title>
        <authorList>
            <person name="Grosche A."/>
            <person name="Smedile F."/>
            <person name="Vetriani C."/>
        </authorList>
    </citation>
    <scope>NUCLEOTIDE SEQUENCE</scope>
    <source>
        <strain evidence="6">TB6</strain>
    </source>
</reference>
<reference evidence="9" key="1">
    <citation type="submission" date="2018-03" db="EMBL/GenBank/DDBJ databases">
        <title>A comparative analysis of the Nautiliaceae.</title>
        <authorList>
            <person name="Grosche A."/>
            <person name="Smedile F."/>
            <person name="Vetriani C."/>
        </authorList>
    </citation>
    <scope>NUCLEOTIDE SEQUENCE [LARGE SCALE GENOMIC DNA]</scope>
    <source>
        <strain evidence="9">TB6</strain>
    </source>
</reference>
<evidence type="ECO:0000313" key="9">
    <source>
        <dbReference type="Proteomes" id="UP000298805"/>
    </source>
</evidence>
<feature type="transmembrane region" description="Helical" evidence="5">
    <location>
        <begin position="6"/>
        <end position="33"/>
    </location>
</feature>
<sequence length="246" mass="26631">MITAIIIGIFVGFFSGFLGIGGGTILVPVLLFLGFGFKEAVGISVTQMMMSSIYGSYLNYKKGLLKIKNGLSLAVGGAIGAALSGLIVKYTSKDILGAIFLTLVFIAIIRFFVTVKEPHDEPPIDNKKLFFIGLFVGAIAISVGVGGAILITPILVGFLKYKLKTTVSLSLFFVVFSSVSGFISQSLAGHINYLEGFSIGIASLIGTYFGVKLYHKVDTKIHKKILLAWYIFIFFAMIYKLYFQGN</sequence>
<feature type="transmembrane region" description="Helical" evidence="5">
    <location>
        <begin position="129"/>
        <end position="159"/>
    </location>
</feature>
<accession>A0AAJ4UXT2</accession>
<comment type="similarity">
    <text evidence="5">Belongs to the 4-toluene sulfonate uptake permease (TSUP) (TC 2.A.102) family.</text>
</comment>
<dbReference type="Pfam" id="PF01925">
    <property type="entry name" value="TauE"/>
    <property type="match status" value="1"/>
</dbReference>
<feature type="transmembrane region" description="Helical" evidence="5">
    <location>
        <begin position="95"/>
        <end position="113"/>
    </location>
</feature>
<dbReference type="PANTHER" id="PTHR43701">
    <property type="entry name" value="MEMBRANE TRANSPORTER PROTEIN MJ0441-RELATED"/>
    <property type="match status" value="1"/>
</dbReference>
<dbReference type="RefSeq" id="WP_123352334.1">
    <property type="nucleotide sequence ID" value="NZ_CP027432.2"/>
</dbReference>